<evidence type="ECO:0000259" key="1">
    <source>
        <dbReference type="PROSITE" id="PS51094"/>
    </source>
</evidence>
<gene>
    <name evidence="2" type="primary">fruA_1</name>
    <name evidence="2" type="ORF">ERS852491_00134</name>
</gene>
<dbReference type="CDD" id="cd00211">
    <property type="entry name" value="PTS_IIA_fru"/>
    <property type="match status" value="1"/>
</dbReference>
<accession>A0A173YM76</accession>
<protein>
    <submittedName>
        <fullName evidence="2">EIIABC-Fru</fullName>
    </submittedName>
</protein>
<evidence type="ECO:0000313" key="2">
    <source>
        <dbReference type="EMBL" id="CUN64417.1"/>
    </source>
</evidence>
<evidence type="ECO:0000313" key="3">
    <source>
        <dbReference type="Proteomes" id="UP000095544"/>
    </source>
</evidence>
<name>A0A173YM76_9FIRM</name>
<dbReference type="EMBL" id="CYZU01000001">
    <property type="protein sequence ID" value="CUN64417.1"/>
    <property type="molecule type" value="Genomic_DNA"/>
</dbReference>
<dbReference type="Pfam" id="PF00359">
    <property type="entry name" value="PTS_EIIA_2"/>
    <property type="match status" value="1"/>
</dbReference>
<dbReference type="GO" id="GO:0030295">
    <property type="term" value="F:protein kinase activator activity"/>
    <property type="evidence" value="ECO:0007669"/>
    <property type="project" value="TreeGrafter"/>
</dbReference>
<sequence>MKGAHMRELLKPDYIFVNQRPKSASLDAALELISEKCSEYAGVRASELKKMFLKREKMDSTGFGEQLAIPHAKVKRLKNPMIAVFRFEDGIDWKSMDGQPVRVAIALIMPAGDENNTHLQVLAKLSRKLVHQEFMEMLLKIEDKMELYNYIIEEMGDLG</sequence>
<dbReference type="PROSITE" id="PS00372">
    <property type="entry name" value="PTS_EIIA_TYPE_2_HIS"/>
    <property type="match status" value="1"/>
</dbReference>
<dbReference type="STRING" id="39482.ERS852491_00134"/>
<dbReference type="Proteomes" id="UP000095544">
    <property type="component" value="Unassembled WGS sequence"/>
</dbReference>
<proteinExistence type="predicted"/>
<dbReference type="AlphaFoldDB" id="A0A173YM76"/>
<dbReference type="PANTHER" id="PTHR47738">
    <property type="entry name" value="PTS SYSTEM FRUCTOSE-LIKE EIIA COMPONENT-RELATED"/>
    <property type="match status" value="1"/>
</dbReference>
<dbReference type="PROSITE" id="PS51094">
    <property type="entry name" value="PTS_EIIA_TYPE_2"/>
    <property type="match status" value="1"/>
</dbReference>
<dbReference type="InterPro" id="IPR051541">
    <property type="entry name" value="PTS_SugarTrans_NitroReg"/>
</dbReference>
<reference evidence="2 3" key="1">
    <citation type="submission" date="2015-09" db="EMBL/GenBank/DDBJ databases">
        <authorList>
            <consortium name="Pathogen Informatics"/>
        </authorList>
    </citation>
    <scope>NUCLEOTIDE SEQUENCE [LARGE SCALE GENOMIC DNA]</scope>
    <source>
        <strain evidence="2 3">2789STDY5834876</strain>
    </source>
</reference>
<dbReference type="SUPFAM" id="SSF55804">
    <property type="entry name" value="Phoshotransferase/anion transport protein"/>
    <property type="match status" value="1"/>
</dbReference>
<feature type="domain" description="PTS EIIA type-2" evidence="1">
    <location>
        <begin position="8"/>
        <end position="154"/>
    </location>
</feature>
<organism evidence="2 3">
    <name type="scientific">Faecalicatena contorta</name>
    <dbReference type="NCBI Taxonomy" id="39482"/>
    <lineage>
        <taxon>Bacteria</taxon>
        <taxon>Bacillati</taxon>
        <taxon>Bacillota</taxon>
        <taxon>Clostridia</taxon>
        <taxon>Lachnospirales</taxon>
        <taxon>Lachnospiraceae</taxon>
        <taxon>Faecalicatena</taxon>
    </lineage>
</organism>
<dbReference type="Gene3D" id="3.40.930.10">
    <property type="entry name" value="Mannitol-specific EII, Chain A"/>
    <property type="match status" value="1"/>
</dbReference>
<dbReference type="InterPro" id="IPR016152">
    <property type="entry name" value="PTrfase/Anion_transptr"/>
</dbReference>
<dbReference type="PANTHER" id="PTHR47738:SF1">
    <property type="entry name" value="NITROGEN REGULATORY PROTEIN"/>
    <property type="match status" value="1"/>
</dbReference>
<dbReference type="InterPro" id="IPR002178">
    <property type="entry name" value="PTS_EIIA_type-2_dom"/>
</dbReference>